<evidence type="ECO:0000256" key="1">
    <source>
        <dbReference type="ARBA" id="ARBA00004477"/>
    </source>
</evidence>
<evidence type="ECO:0000256" key="8">
    <source>
        <dbReference type="SAM" id="Phobius"/>
    </source>
</evidence>
<dbReference type="EMBL" id="HBGF01048476">
    <property type="protein sequence ID" value="CAD9150163.1"/>
    <property type="molecule type" value="Transcribed_RNA"/>
</dbReference>
<comment type="similarity">
    <text evidence="2">Belongs to the EMC6 family.</text>
</comment>
<keyword evidence="4 8" id="KW-0812">Transmembrane</keyword>
<dbReference type="GO" id="GO:0034975">
    <property type="term" value="P:protein folding in endoplasmic reticulum"/>
    <property type="evidence" value="ECO:0007669"/>
    <property type="project" value="TreeGrafter"/>
</dbReference>
<dbReference type="GO" id="GO:0072546">
    <property type="term" value="C:EMC complex"/>
    <property type="evidence" value="ECO:0007669"/>
    <property type="project" value="InterPro"/>
</dbReference>
<proteinExistence type="inferred from homology"/>
<gene>
    <name evidence="9" type="ORF">NDES1114_LOCUS32377</name>
</gene>
<keyword evidence="7 8" id="KW-0472">Membrane</keyword>
<dbReference type="GO" id="GO:0000045">
    <property type="term" value="P:autophagosome assembly"/>
    <property type="evidence" value="ECO:0007669"/>
    <property type="project" value="TreeGrafter"/>
</dbReference>
<evidence type="ECO:0000256" key="4">
    <source>
        <dbReference type="ARBA" id="ARBA00022692"/>
    </source>
</evidence>
<dbReference type="Pfam" id="PF07019">
    <property type="entry name" value="EMC6"/>
    <property type="match status" value="1"/>
</dbReference>
<feature type="transmembrane region" description="Helical" evidence="8">
    <location>
        <begin position="37"/>
        <end position="64"/>
    </location>
</feature>
<evidence type="ECO:0000313" key="9">
    <source>
        <dbReference type="EMBL" id="CAD9150163.1"/>
    </source>
</evidence>
<dbReference type="PANTHER" id="PTHR20994:SF0">
    <property type="entry name" value="ER MEMBRANE PROTEIN COMPLEX SUBUNIT 6"/>
    <property type="match status" value="1"/>
</dbReference>
<dbReference type="PANTHER" id="PTHR20994">
    <property type="entry name" value="ER MEMBRANE PROTEIN COMPLEX SUBUNIT 6"/>
    <property type="match status" value="1"/>
</dbReference>
<comment type="subcellular location">
    <subcellularLocation>
        <location evidence="1">Endoplasmic reticulum membrane</location>
        <topology evidence="1">Multi-pass membrane protein</topology>
    </subcellularLocation>
</comment>
<protein>
    <recommendedName>
        <fullName evidence="3">ER membrane protein complex subunit 6</fullName>
    </recommendedName>
</protein>
<keyword evidence="5" id="KW-0256">Endoplasmic reticulum</keyword>
<organism evidence="9">
    <name type="scientific">Neobodo designis</name>
    <name type="common">Flagellated protozoan</name>
    <name type="synonym">Bodo designis</name>
    <dbReference type="NCBI Taxonomy" id="312471"/>
    <lineage>
        <taxon>Eukaryota</taxon>
        <taxon>Discoba</taxon>
        <taxon>Euglenozoa</taxon>
        <taxon>Kinetoplastea</taxon>
        <taxon>Metakinetoplastina</taxon>
        <taxon>Neobodonida</taxon>
        <taxon>Neobodo</taxon>
    </lineage>
</organism>
<evidence type="ECO:0000256" key="5">
    <source>
        <dbReference type="ARBA" id="ARBA00022824"/>
    </source>
</evidence>
<accession>A0A7S1W5W3</accession>
<evidence type="ECO:0000256" key="7">
    <source>
        <dbReference type="ARBA" id="ARBA00023136"/>
    </source>
</evidence>
<name>A0A7S1W5W3_NEODS</name>
<evidence type="ECO:0000256" key="2">
    <source>
        <dbReference type="ARBA" id="ARBA00009436"/>
    </source>
</evidence>
<feature type="transmembrane region" description="Helical" evidence="8">
    <location>
        <begin position="93"/>
        <end position="112"/>
    </location>
</feature>
<reference evidence="9" key="1">
    <citation type="submission" date="2021-01" db="EMBL/GenBank/DDBJ databases">
        <authorList>
            <person name="Corre E."/>
            <person name="Pelletier E."/>
            <person name="Niang G."/>
            <person name="Scheremetjew M."/>
            <person name="Finn R."/>
            <person name="Kale V."/>
            <person name="Holt S."/>
            <person name="Cochrane G."/>
            <person name="Meng A."/>
            <person name="Brown T."/>
            <person name="Cohen L."/>
        </authorList>
    </citation>
    <scope>NUCLEOTIDE SEQUENCE</scope>
    <source>
        <strain evidence="9">CCAP 1951/1</strain>
    </source>
</reference>
<dbReference type="AlphaFoldDB" id="A0A7S1W5W3"/>
<dbReference type="InterPro" id="IPR008504">
    <property type="entry name" value="Emc6"/>
</dbReference>
<keyword evidence="6 8" id="KW-1133">Transmembrane helix</keyword>
<evidence type="ECO:0000256" key="6">
    <source>
        <dbReference type="ARBA" id="ARBA00022989"/>
    </source>
</evidence>
<evidence type="ECO:0000256" key="3">
    <source>
        <dbReference type="ARBA" id="ARBA00020827"/>
    </source>
</evidence>
<sequence length="118" mass="12456">MQGPPPPATQPATVSPKDYVLGDKVAKNGETLGRMRTFVAVVAGIMAGVLGLTGLWGALFYVVVATLAGQAYSLVACGGQPDRFFAHGEQSSMMANITGAMMTYVLAWMLSYDAIYVF</sequence>
<dbReference type="InterPro" id="IPR029008">
    <property type="entry name" value="EMC6-like"/>
</dbReference>